<comment type="caution">
    <text evidence="1">The sequence shown here is derived from an EMBL/GenBank/DDBJ whole genome shotgun (WGS) entry which is preliminary data.</text>
</comment>
<keyword evidence="2" id="KW-1185">Reference proteome</keyword>
<dbReference type="EMBL" id="CAKAEH010001926">
    <property type="protein sequence ID" value="CAG9540276.1"/>
    <property type="molecule type" value="Genomic_DNA"/>
</dbReference>
<dbReference type="AlphaFoldDB" id="A0A8J2PYI7"/>
<gene>
    <name evidence="1" type="ORF">CJOHNSTONI_LOCUS9807</name>
</gene>
<name>A0A8J2PYI7_9BILA</name>
<evidence type="ECO:0000313" key="1">
    <source>
        <dbReference type="EMBL" id="CAG9540276.1"/>
    </source>
</evidence>
<reference evidence="1" key="1">
    <citation type="submission" date="2021-09" db="EMBL/GenBank/DDBJ databases">
        <authorList>
            <consortium name="Pathogen Informatics"/>
        </authorList>
    </citation>
    <scope>NUCLEOTIDE SEQUENCE</scope>
</reference>
<organism evidence="1 2">
    <name type="scientific">Cercopithifilaria johnstoni</name>
    <dbReference type="NCBI Taxonomy" id="2874296"/>
    <lineage>
        <taxon>Eukaryota</taxon>
        <taxon>Metazoa</taxon>
        <taxon>Ecdysozoa</taxon>
        <taxon>Nematoda</taxon>
        <taxon>Chromadorea</taxon>
        <taxon>Rhabditida</taxon>
        <taxon>Spirurina</taxon>
        <taxon>Spiruromorpha</taxon>
        <taxon>Filarioidea</taxon>
        <taxon>Onchocercidae</taxon>
        <taxon>Cercopithifilaria</taxon>
    </lineage>
</organism>
<sequence length="137" mass="15631">MKTDRIVNFLDKDCPKRIVPIDRMVDHVIGFIRSLLTPHFDALLMNMWRKSAGVLDTTRFSGLINEITIHIADKSPADCNGRRKGCLTCIDMPWCLPFYRLLESCYRPINLMLLSSELCVLLVTSLILSKCQSLLCV</sequence>
<accession>A0A8J2PYI7</accession>
<proteinExistence type="predicted"/>
<dbReference type="Proteomes" id="UP000746747">
    <property type="component" value="Unassembled WGS sequence"/>
</dbReference>
<protein>
    <submittedName>
        <fullName evidence="1">Uncharacterized protein</fullName>
    </submittedName>
</protein>
<evidence type="ECO:0000313" key="2">
    <source>
        <dbReference type="Proteomes" id="UP000746747"/>
    </source>
</evidence>